<sequence>MSYDLNGRTVAVTGAGGGFGVALAEALRAEGARIALLDQDADRVHAQATRLGDTRTARGWATDVRDLHQLTTVMSEVREHFGSLDVAIAAAGVLGPVTALSATTDTDWDRVIEVNLGGVWRTFKAAAPHVTEQRGHLLAMSSMVGYIHPPMLGAYAASKAGVWALCNALRLELRTSGVTVGSVHPIIFRTPMIRDALDNPAATELVNGFSGVFQTVPLHTVVADIIRGLKQRSARVITPRRLRAAALAPGLAQALAERAYFRPTTIRHAVELGALATPRPDPAKPTA</sequence>
<evidence type="ECO:0000313" key="6">
    <source>
        <dbReference type="Proteomes" id="UP001428817"/>
    </source>
</evidence>
<dbReference type="EMBL" id="BAABJP010000011">
    <property type="protein sequence ID" value="GAA5156396.1"/>
    <property type="molecule type" value="Genomic_DNA"/>
</dbReference>
<dbReference type="InterPro" id="IPR002347">
    <property type="entry name" value="SDR_fam"/>
</dbReference>
<evidence type="ECO:0000256" key="1">
    <source>
        <dbReference type="ARBA" id="ARBA00006484"/>
    </source>
</evidence>
<dbReference type="Pfam" id="PF00106">
    <property type="entry name" value="adh_short"/>
    <property type="match status" value="1"/>
</dbReference>
<dbReference type="Gene3D" id="3.40.50.720">
    <property type="entry name" value="NAD(P)-binding Rossmann-like Domain"/>
    <property type="match status" value="1"/>
</dbReference>
<proteinExistence type="inferred from homology"/>
<dbReference type="Proteomes" id="UP001428817">
    <property type="component" value="Unassembled WGS sequence"/>
</dbReference>
<dbReference type="PANTHER" id="PTHR44196:SF1">
    <property type="entry name" value="DEHYDROGENASE_REDUCTASE SDR FAMILY MEMBER 7B"/>
    <property type="match status" value="1"/>
</dbReference>
<evidence type="ECO:0000313" key="5">
    <source>
        <dbReference type="EMBL" id="GAA5156396.1"/>
    </source>
</evidence>
<evidence type="ECO:0000259" key="4">
    <source>
        <dbReference type="SMART" id="SM00822"/>
    </source>
</evidence>
<dbReference type="SMART" id="SM00822">
    <property type="entry name" value="PKS_KR"/>
    <property type="match status" value="1"/>
</dbReference>
<accession>A0ABP9Q4D0</accession>
<comment type="similarity">
    <text evidence="1 3">Belongs to the short-chain dehydrogenases/reductases (SDR) family.</text>
</comment>
<dbReference type="InterPro" id="IPR057326">
    <property type="entry name" value="KR_dom"/>
</dbReference>
<dbReference type="SUPFAM" id="SSF51735">
    <property type="entry name" value="NAD(P)-binding Rossmann-fold domains"/>
    <property type="match status" value="1"/>
</dbReference>
<dbReference type="PRINTS" id="PR00081">
    <property type="entry name" value="GDHRDH"/>
</dbReference>
<dbReference type="CDD" id="cd05233">
    <property type="entry name" value="SDR_c"/>
    <property type="match status" value="1"/>
</dbReference>
<evidence type="ECO:0000256" key="2">
    <source>
        <dbReference type="ARBA" id="ARBA00023002"/>
    </source>
</evidence>
<organism evidence="5 6">
    <name type="scientific">Pseudonocardia eucalypti</name>
    <dbReference type="NCBI Taxonomy" id="648755"/>
    <lineage>
        <taxon>Bacteria</taxon>
        <taxon>Bacillati</taxon>
        <taxon>Actinomycetota</taxon>
        <taxon>Actinomycetes</taxon>
        <taxon>Pseudonocardiales</taxon>
        <taxon>Pseudonocardiaceae</taxon>
        <taxon>Pseudonocardia</taxon>
    </lineage>
</organism>
<dbReference type="InterPro" id="IPR020904">
    <property type="entry name" value="Sc_DH/Rdtase_CS"/>
</dbReference>
<dbReference type="PROSITE" id="PS00061">
    <property type="entry name" value="ADH_SHORT"/>
    <property type="match status" value="1"/>
</dbReference>
<dbReference type="RefSeq" id="WP_185059728.1">
    <property type="nucleotide sequence ID" value="NZ_BAABJP010000011.1"/>
</dbReference>
<comment type="caution">
    <text evidence="5">The sequence shown here is derived from an EMBL/GenBank/DDBJ whole genome shotgun (WGS) entry which is preliminary data.</text>
</comment>
<keyword evidence="2" id="KW-0560">Oxidoreductase</keyword>
<dbReference type="PANTHER" id="PTHR44196">
    <property type="entry name" value="DEHYDROGENASE/REDUCTASE SDR FAMILY MEMBER 7B"/>
    <property type="match status" value="1"/>
</dbReference>
<keyword evidence="6" id="KW-1185">Reference proteome</keyword>
<feature type="domain" description="Ketoreductase" evidence="4">
    <location>
        <begin position="8"/>
        <end position="184"/>
    </location>
</feature>
<dbReference type="PRINTS" id="PR00080">
    <property type="entry name" value="SDRFAMILY"/>
</dbReference>
<name>A0ABP9Q4D0_9PSEU</name>
<dbReference type="InterPro" id="IPR036291">
    <property type="entry name" value="NAD(P)-bd_dom_sf"/>
</dbReference>
<reference evidence="6" key="1">
    <citation type="journal article" date="2019" name="Int. J. Syst. Evol. Microbiol.">
        <title>The Global Catalogue of Microorganisms (GCM) 10K type strain sequencing project: providing services to taxonomists for standard genome sequencing and annotation.</title>
        <authorList>
            <consortium name="The Broad Institute Genomics Platform"/>
            <consortium name="The Broad Institute Genome Sequencing Center for Infectious Disease"/>
            <person name="Wu L."/>
            <person name="Ma J."/>
        </authorList>
    </citation>
    <scope>NUCLEOTIDE SEQUENCE [LARGE SCALE GENOMIC DNA]</scope>
    <source>
        <strain evidence="6">JCM 18303</strain>
    </source>
</reference>
<protein>
    <submittedName>
        <fullName evidence="5">SDR family NAD(P)-dependent oxidoreductase</fullName>
    </submittedName>
</protein>
<gene>
    <name evidence="5" type="ORF">GCM10023321_32090</name>
</gene>
<evidence type="ECO:0000256" key="3">
    <source>
        <dbReference type="RuleBase" id="RU000363"/>
    </source>
</evidence>